<gene>
    <name evidence="7" type="ORF">Ctob_004989</name>
</gene>
<organism evidence="7 8">
    <name type="scientific">Chrysochromulina tobinii</name>
    <dbReference type="NCBI Taxonomy" id="1460289"/>
    <lineage>
        <taxon>Eukaryota</taxon>
        <taxon>Haptista</taxon>
        <taxon>Haptophyta</taxon>
        <taxon>Prymnesiophyceae</taxon>
        <taxon>Prymnesiales</taxon>
        <taxon>Chrysochromulinaceae</taxon>
        <taxon>Chrysochromulina</taxon>
    </lineage>
</organism>
<evidence type="ECO:0000256" key="3">
    <source>
        <dbReference type="ARBA" id="ARBA00022989"/>
    </source>
</evidence>
<feature type="domain" description="CWH43-like N-terminal" evidence="6">
    <location>
        <begin position="255"/>
        <end position="415"/>
    </location>
</feature>
<feature type="transmembrane region" description="Helical" evidence="5">
    <location>
        <begin position="52"/>
        <end position="75"/>
    </location>
</feature>
<accession>A0A0M0JV49</accession>
<protein>
    <recommendedName>
        <fullName evidence="6">CWH43-like N-terminal domain-containing protein</fullName>
    </recommendedName>
</protein>
<sequence length="501" mass="52295">MPVLSIGAPTFGHFVCAMVLASLAATYTLSVVEGAAFLPMLSGTFVPIPGNYISRIVLSLTGLALYPLAAIPYYSPAQPHECISRKLLAGMAMVGATCLAVVGAVCESDNEPTCMGNSDVHTASAITFFACYGMYMITLSLHGHFSTAGWATRTAVHAAIALSLASKVRFLDTGALVGSLLVHQGKHFEHSPHGFGDNLLAIFEYLDTGAIAVWVVAAMQHMGASLRFGFAPDTTPKGAVPSSYSVQYALPVQTMALATAGFGLVTLAFTFGIACAQGTIEPRVSWPYISDLWVAKPSNMISRFAICLTGAMIGVSQLGHYAAVSLPRAGRPRLTKLALAFSVLAGLGLMGVGMCNKQETPSVHFGSAAVFFGSLALWMPLDLATSVGHWIGPSRAAAVIAASVCIGAKLGQGWCHLKHGAAARPNGSHGVTEIGVFSDMSPEGLEWSAALAGTCYFVLTHVAAPAASFLVYSDAANKGELLPQIDAIAMRAKPKKVDVRV</sequence>
<feature type="transmembrane region" description="Helical" evidence="5">
    <location>
        <begin position="87"/>
        <end position="105"/>
    </location>
</feature>
<evidence type="ECO:0000313" key="8">
    <source>
        <dbReference type="Proteomes" id="UP000037460"/>
    </source>
</evidence>
<keyword evidence="2 5" id="KW-0812">Transmembrane</keyword>
<dbReference type="PANTHER" id="PTHR21324">
    <property type="entry name" value="FASTING-INDUCIBLE INTEGRAL MEMBRANE PROTEIN TM6P1-RELATED"/>
    <property type="match status" value="1"/>
</dbReference>
<dbReference type="PANTHER" id="PTHR21324:SF2">
    <property type="entry name" value="EG:22E5.9 PROTEIN"/>
    <property type="match status" value="1"/>
</dbReference>
<evidence type="ECO:0000313" key="7">
    <source>
        <dbReference type="EMBL" id="KOO30541.1"/>
    </source>
</evidence>
<evidence type="ECO:0000259" key="6">
    <source>
        <dbReference type="Pfam" id="PF10277"/>
    </source>
</evidence>
<keyword evidence="4 5" id="KW-0472">Membrane</keyword>
<feature type="transmembrane region" description="Helical" evidence="5">
    <location>
        <begin position="365"/>
        <end position="385"/>
    </location>
</feature>
<feature type="transmembrane region" description="Helical" evidence="5">
    <location>
        <begin position="334"/>
        <end position="353"/>
    </location>
</feature>
<feature type="transmembrane region" description="Helical" evidence="5">
    <location>
        <begin position="12"/>
        <end position="32"/>
    </location>
</feature>
<dbReference type="Proteomes" id="UP000037460">
    <property type="component" value="Unassembled WGS sequence"/>
</dbReference>
<evidence type="ECO:0000256" key="2">
    <source>
        <dbReference type="ARBA" id="ARBA00022692"/>
    </source>
</evidence>
<keyword evidence="3 5" id="KW-1133">Transmembrane helix</keyword>
<evidence type="ECO:0000256" key="1">
    <source>
        <dbReference type="ARBA" id="ARBA00004127"/>
    </source>
</evidence>
<dbReference type="GO" id="GO:0012505">
    <property type="term" value="C:endomembrane system"/>
    <property type="evidence" value="ECO:0007669"/>
    <property type="project" value="UniProtKB-SubCell"/>
</dbReference>
<keyword evidence="8" id="KW-1185">Reference proteome</keyword>
<dbReference type="AlphaFoldDB" id="A0A0M0JV49"/>
<dbReference type="InterPro" id="IPR019402">
    <property type="entry name" value="CWH43_N"/>
</dbReference>
<feature type="transmembrane region" description="Helical" evidence="5">
    <location>
        <begin position="255"/>
        <end position="280"/>
    </location>
</feature>
<comment type="subcellular location">
    <subcellularLocation>
        <location evidence="1">Endomembrane system</location>
        <topology evidence="1">Multi-pass membrane protein</topology>
    </subcellularLocation>
</comment>
<reference evidence="8" key="1">
    <citation type="journal article" date="2015" name="PLoS Genet.">
        <title>Genome Sequence and Transcriptome Analyses of Chrysochromulina tobin: Metabolic Tools for Enhanced Algal Fitness in the Prominent Order Prymnesiales (Haptophyceae).</title>
        <authorList>
            <person name="Hovde B.T."/>
            <person name="Deodato C.R."/>
            <person name="Hunsperger H.M."/>
            <person name="Ryken S.A."/>
            <person name="Yost W."/>
            <person name="Jha R.K."/>
            <person name="Patterson J."/>
            <person name="Monnat R.J. Jr."/>
            <person name="Barlow S.B."/>
            <person name="Starkenburg S.R."/>
            <person name="Cattolico R.A."/>
        </authorList>
    </citation>
    <scope>NUCLEOTIDE SEQUENCE</scope>
    <source>
        <strain evidence="8">CCMP291</strain>
    </source>
</reference>
<evidence type="ECO:0000256" key="4">
    <source>
        <dbReference type="ARBA" id="ARBA00023136"/>
    </source>
</evidence>
<dbReference type="InterPro" id="IPR050911">
    <property type="entry name" value="DRAM/TMEM150_Autophagy_Mod"/>
</dbReference>
<feature type="transmembrane region" description="Helical" evidence="5">
    <location>
        <begin position="300"/>
        <end position="322"/>
    </location>
</feature>
<proteinExistence type="predicted"/>
<comment type="caution">
    <text evidence="7">The sequence shown here is derived from an EMBL/GenBank/DDBJ whole genome shotgun (WGS) entry which is preliminary data.</text>
</comment>
<feature type="transmembrane region" description="Helical" evidence="5">
    <location>
        <begin position="125"/>
        <end position="145"/>
    </location>
</feature>
<dbReference type="Pfam" id="PF10277">
    <property type="entry name" value="Frag1"/>
    <property type="match status" value="1"/>
</dbReference>
<dbReference type="EMBL" id="JWZX01002205">
    <property type="protein sequence ID" value="KOO30541.1"/>
    <property type="molecule type" value="Genomic_DNA"/>
</dbReference>
<evidence type="ECO:0000256" key="5">
    <source>
        <dbReference type="SAM" id="Phobius"/>
    </source>
</evidence>
<name>A0A0M0JV49_9EUKA</name>